<evidence type="ECO:0000313" key="3">
    <source>
        <dbReference type="Proteomes" id="UP000826462"/>
    </source>
</evidence>
<evidence type="ECO:0000313" key="2">
    <source>
        <dbReference type="EMBL" id="QYD72556.1"/>
    </source>
</evidence>
<evidence type="ECO:0008006" key="4">
    <source>
        <dbReference type="Google" id="ProtNLM"/>
    </source>
</evidence>
<feature type="transmembrane region" description="Helical" evidence="1">
    <location>
        <begin position="22"/>
        <end position="42"/>
    </location>
</feature>
<keyword evidence="1" id="KW-0472">Membrane</keyword>
<gene>
    <name evidence="2" type="ORF">KZJ38_22825</name>
</gene>
<accession>A0ABX8UV70</accession>
<proteinExistence type="predicted"/>
<organism evidence="2 3">
    <name type="scientific">Paraburkholderia edwinii</name>
    <dbReference type="NCBI Taxonomy" id="2861782"/>
    <lineage>
        <taxon>Bacteria</taxon>
        <taxon>Pseudomonadati</taxon>
        <taxon>Pseudomonadota</taxon>
        <taxon>Betaproteobacteria</taxon>
        <taxon>Burkholderiales</taxon>
        <taxon>Burkholderiaceae</taxon>
        <taxon>Paraburkholderia</taxon>
    </lineage>
</organism>
<dbReference type="RefSeq" id="WP_219801979.1">
    <property type="nucleotide sequence ID" value="NZ_CP080096.1"/>
</dbReference>
<name>A0ABX8UV70_9BURK</name>
<dbReference type="EMBL" id="CP080096">
    <property type="protein sequence ID" value="QYD72556.1"/>
    <property type="molecule type" value="Genomic_DNA"/>
</dbReference>
<feature type="transmembrane region" description="Helical" evidence="1">
    <location>
        <begin position="54"/>
        <end position="72"/>
    </location>
</feature>
<keyword evidence="1" id="KW-1133">Transmembrane helix</keyword>
<evidence type="ECO:0000256" key="1">
    <source>
        <dbReference type="SAM" id="Phobius"/>
    </source>
</evidence>
<dbReference type="Proteomes" id="UP000826462">
    <property type="component" value="Chromosome 2"/>
</dbReference>
<protein>
    <recommendedName>
        <fullName evidence="4">PrgI family protein</fullName>
    </recommendedName>
</protein>
<keyword evidence="1" id="KW-0812">Transmembrane</keyword>
<sequence>MAVDFFDLPSEETFDEEPPSPIAWGLLLVTAIAAGVALTLYLWPKNRPAQDWQFYGWMFAVPTLAWALSFAARLHSYEICVWRVQGHNAERIETIRHNTDYARRPLALLGYAYDTPMGREELAERVVGGESVLVTRAVRNTKEVRAHSELSRNGYPSIEDLIDVAVDGLLAKIAPLLQGIPSDAPVEVWLDIRDEAADAEHGVVWQSIRRTLGAKARSLVSLGDDERVMVLDAWLDDDTPAAVKYVLIVAVQLRTEVPADSGEAAVALLLGWPSRVDSDRGKAIALVHRPTVSPSGHDRTALDTALDWGAARADAVERIWVSGLTELRRDSGLVLASQATADEAPVTADLDAALGHTGVACGWLAIAAAAERCRRTGAIQFISTEAKRQPCWLVVSPLSSHSET</sequence>
<reference evidence="2 3" key="1">
    <citation type="submission" date="2021-07" db="EMBL/GenBank/DDBJ databases">
        <title>Paraburkholderia edwinii protects Aspergillus sp. from phenazines by acting as a toxin sponge.</title>
        <authorList>
            <person name="Dahlstrom K.M."/>
            <person name="Newman D.K."/>
        </authorList>
    </citation>
    <scope>NUCLEOTIDE SEQUENCE [LARGE SCALE GENOMIC DNA]</scope>
    <source>
        <strain evidence="2 3">Pe01</strain>
    </source>
</reference>
<keyword evidence="3" id="KW-1185">Reference proteome</keyword>